<name>A0A1Y6LCT3_ZYMTR</name>
<reference evidence="2 3" key="1">
    <citation type="submission" date="2016-10" db="EMBL/GenBank/DDBJ databases">
        <authorList>
            <person name="Varghese N."/>
        </authorList>
    </citation>
    <scope>NUCLEOTIDE SEQUENCE [LARGE SCALE GENOMIC DNA]</scope>
</reference>
<gene>
    <name evidence="2" type="ORF">ZT1A5_G3685</name>
</gene>
<feature type="compositionally biased region" description="Pro residues" evidence="1">
    <location>
        <begin position="1"/>
        <end position="12"/>
    </location>
</feature>
<accession>A0A1Y6LCT3</accession>
<proteinExistence type="predicted"/>
<organism evidence="2 3">
    <name type="scientific">Zymoseptoria tritici ST99CH_1A5</name>
    <dbReference type="NCBI Taxonomy" id="1276529"/>
    <lineage>
        <taxon>Eukaryota</taxon>
        <taxon>Fungi</taxon>
        <taxon>Dikarya</taxon>
        <taxon>Ascomycota</taxon>
        <taxon>Pezizomycotina</taxon>
        <taxon>Dothideomycetes</taxon>
        <taxon>Dothideomycetidae</taxon>
        <taxon>Mycosphaerellales</taxon>
        <taxon>Mycosphaerellaceae</taxon>
        <taxon>Zymoseptoria</taxon>
    </lineage>
</organism>
<dbReference type="Proteomes" id="UP000215453">
    <property type="component" value="Chromosome 3"/>
</dbReference>
<feature type="region of interest" description="Disordered" evidence="1">
    <location>
        <begin position="166"/>
        <end position="185"/>
    </location>
</feature>
<evidence type="ECO:0000256" key="1">
    <source>
        <dbReference type="SAM" id="MobiDB-lite"/>
    </source>
</evidence>
<feature type="region of interest" description="Disordered" evidence="1">
    <location>
        <begin position="1"/>
        <end position="39"/>
    </location>
</feature>
<dbReference type="EMBL" id="LT882678">
    <property type="protein sequence ID" value="SMY22246.1"/>
    <property type="molecule type" value="Genomic_DNA"/>
</dbReference>
<dbReference type="AlphaFoldDB" id="A0A1Y6LCT3"/>
<evidence type="ECO:0000313" key="2">
    <source>
        <dbReference type="EMBL" id="SMY22246.1"/>
    </source>
</evidence>
<evidence type="ECO:0000313" key="3">
    <source>
        <dbReference type="Proteomes" id="UP000215453"/>
    </source>
</evidence>
<feature type="compositionally biased region" description="Low complexity" evidence="1">
    <location>
        <begin position="166"/>
        <end position="179"/>
    </location>
</feature>
<sequence>MSTPPARTPPSKPPRRPAKLTTQRDDGLPPSPTPQPTLRPRYVWQRQVSTFGGRGRIPRRNRLAWRRRTHTLYHRSLEDGSPKLAWRVVRQNPAAFLEAWRDIHQVQDIATGLAASFGPEPLQVMIETFQPIWDAESARIDPTAGLAEQAVRRALTQVQNQERAARDAANAAAAQAAPAPAMPQPTIVLPQTGVNAGRVTRSTAGGDATVQFFTLP</sequence>
<protein>
    <submittedName>
        <fullName evidence="2">Uncharacterized protein</fullName>
    </submittedName>
</protein>